<evidence type="ECO:0000259" key="1">
    <source>
        <dbReference type="Pfam" id="PF22819"/>
    </source>
</evidence>
<protein>
    <recommendedName>
        <fullName evidence="1">TcaA protein NTF2-like domain-containing protein</fullName>
    </recommendedName>
</protein>
<feature type="domain" description="TcaA protein NTF2-like" evidence="1">
    <location>
        <begin position="302"/>
        <end position="410"/>
    </location>
</feature>
<comment type="caution">
    <text evidence="2">The sequence shown here is derived from an EMBL/GenBank/DDBJ whole genome shotgun (WGS) entry which is preliminary data.</text>
</comment>
<dbReference type="RefSeq" id="WP_191705393.1">
    <property type="nucleotide sequence ID" value="NZ_JACSPW010000026.1"/>
</dbReference>
<sequence length="417" mass="47633">MKKWFSILLLVLLAGCSNDEKPVEQKKDEEASKVETVTEVEVEVEPYIKAVEAINREDLALAKKYLQLTLQDFPDSNEAIAANVLLAYNSLAVFNSHADVMKQLTNGLSHQSNLINDEEIETLKNFSDQSAVTVEEAKADFMNYVDAFLTHFDDTKDLSTYFNKFTFTTADFEYVSDFSFFEDIGVVVPNEYEIETYIEENNRELRIGALIGLSSKYDEKHYELLNFLYQSGAFILSEDEQMSKQLFDLLFKFTENDPYNEYRILTEEILDKSGQQNTDDTSDVSTMSTNEEVVTSIYQETDSALRKIVHWFAEDFARAINGQDPSSVSSYFATNSEGEMVVQGWMESLINSATFVEIVESNVNQIEVQEDGSYLVYEHRIAKEDDGDVGYDVTYTFFQDETGALVIEEIEYEGYVL</sequence>
<proteinExistence type="predicted"/>
<accession>A0ABR8XSJ7</accession>
<dbReference type="Pfam" id="PF22819">
    <property type="entry name" value="TcaA_5th"/>
    <property type="match status" value="1"/>
</dbReference>
<evidence type="ECO:0000313" key="2">
    <source>
        <dbReference type="EMBL" id="MBD8034911.1"/>
    </source>
</evidence>
<organism evidence="2 3">
    <name type="scientific">Solibacillus merdavium</name>
    <dbReference type="NCBI Taxonomy" id="2762218"/>
    <lineage>
        <taxon>Bacteria</taxon>
        <taxon>Bacillati</taxon>
        <taxon>Bacillota</taxon>
        <taxon>Bacilli</taxon>
        <taxon>Bacillales</taxon>
        <taxon>Caryophanaceae</taxon>
        <taxon>Solibacillus</taxon>
    </lineage>
</organism>
<dbReference type="InterPro" id="IPR054528">
    <property type="entry name" value="TcaA_5th"/>
</dbReference>
<dbReference type="Proteomes" id="UP000600565">
    <property type="component" value="Unassembled WGS sequence"/>
</dbReference>
<dbReference type="EMBL" id="JACSPW010000026">
    <property type="protein sequence ID" value="MBD8034911.1"/>
    <property type="molecule type" value="Genomic_DNA"/>
</dbReference>
<evidence type="ECO:0000313" key="3">
    <source>
        <dbReference type="Proteomes" id="UP000600565"/>
    </source>
</evidence>
<dbReference type="PROSITE" id="PS51257">
    <property type="entry name" value="PROKAR_LIPOPROTEIN"/>
    <property type="match status" value="1"/>
</dbReference>
<gene>
    <name evidence="2" type="ORF">H9632_17770</name>
</gene>
<reference evidence="2 3" key="1">
    <citation type="submission" date="2020-08" db="EMBL/GenBank/DDBJ databases">
        <title>A Genomic Blueprint of the Chicken Gut Microbiome.</title>
        <authorList>
            <person name="Gilroy R."/>
            <person name="Ravi A."/>
            <person name="Getino M."/>
            <person name="Pursley I."/>
            <person name="Horton D.L."/>
            <person name="Alikhan N.-F."/>
            <person name="Baker D."/>
            <person name="Gharbi K."/>
            <person name="Hall N."/>
            <person name="Watson M."/>
            <person name="Adriaenssens E.M."/>
            <person name="Foster-Nyarko E."/>
            <person name="Jarju S."/>
            <person name="Secka A."/>
            <person name="Antonio M."/>
            <person name="Oren A."/>
            <person name="Chaudhuri R."/>
            <person name="La Ragione R.M."/>
            <person name="Hildebrand F."/>
            <person name="Pallen M.J."/>
        </authorList>
    </citation>
    <scope>NUCLEOTIDE SEQUENCE [LARGE SCALE GENOMIC DNA]</scope>
    <source>
        <strain evidence="2 3">Sa1YVA6</strain>
    </source>
</reference>
<keyword evidence="3" id="KW-1185">Reference proteome</keyword>
<name>A0ABR8XSJ7_9BACL</name>